<organism evidence="2 3">
    <name type="scientific">Anaeromyxobacter oryzae</name>
    <dbReference type="NCBI Taxonomy" id="2918170"/>
    <lineage>
        <taxon>Bacteria</taxon>
        <taxon>Pseudomonadati</taxon>
        <taxon>Myxococcota</taxon>
        <taxon>Myxococcia</taxon>
        <taxon>Myxococcales</taxon>
        <taxon>Cystobacterineae</taxon>
        <taxon>Anaeromyxobacteraceae</taxon>
        <taxon>Anaeromyxobacter</taxon>
    </lineage>
</organism>
<name>A0ABM7WXG1_9BACT</name>
<dbReference type="PROSITE" id="PS51257">
    <property type="entry name" value="PROKAR_LIPOPROTEIN"/>
    <property type="match status" value="1"/>
</dbReference>
<sequence length="676" mass="71744">MPTRFVLAVLVLALAACTEKGHGVTPLPRTTAIDAHPVLARFTSCPELEKTIEDGLVLQMRSILEQSRVGFYPGGPLGAGGPAAAPAPTAGPSSYTTTNSQVEGVGEADFVQNDGTRIAALADKKLHLARSWPPEALAVTASLEIEGWPHDLFLAGDRVVVFSAVYVPRALEGEHLACPLAPGGGATAVGGDFTCGYWSHDVVKITTVDVSDLAAPRVTSEVYLPGSYVSARRIADRVRLVLSDTLPFPDGVSFWPAISPGASPSERDAAFAELAAKNEALIRARTLDDWLRRGTVKRPGAADVDLGYACTDFAQGSGPVRPGILTVATFDVPSSSLVSRTSVLAEPGVVYASASTLYVAAQHWWWWPEPGQRDATYLHAFDLTDPDRAGYVGSGVVDGSVRDQYALDEHEGALRVATTVSARVDDGTQWGRVETAGRVSVLAPEAGSLKLVGETPAFGANERLFGTRFAGTRGFVITARQIDPLFTFDLSDPAAPALVGELEMPGFISYLHPISDTHLLGVGMEVAAGGGPSQVKVALLDVTDLAHPAAVSTVLVGEGWSWSEALWDAKAFTWLGARSLLAIPFADWSSTELTSDLRLFQVDPSTGITPAGRLSMADVYVSASGPGWSWSWSPYVRRSILADDWVYAVSDAGIRSAKVSDLPAWLATVEFPPYQY</sequence>
<evidence type="ECO:0000313" key="2">
    <source>
        <dbReference type="EMBL" id="BDG04170.1"/>
    </source>
</evidence>
<dbReference type="InterPro" id="IPR019198">
    <property type="entry name" value="Beta_propeller_containing"/>
</dbReference>
<dbReference type="Pfam" id="PF09826">
    <property type="entry name" value="Beta_propel"/>
    <property type="match status" value="1"/>
</dbReference>
<evidence type="ECO:0000256" key="1">
    <source>
        <dbReference type="SAM" id="MobiDB-lite"/>
    </source>
</evidence>
<accession>A0ABM7WXG1</accession>
<keyword evidence="3" id="KW-1185">Reference proteome</keyword>
<protein>
    <recommendedName>
        <fullName evidence="4">Lipoprotein</fullName>
    </recommendedName>
</protein>
<dbReference type="Proteomes" id="UP001162891">
    <property type="component" value="Chromosome"/>
</dbReference>
<feature type="compositionally biased region" description="Low complexity" evidence="1">
    <location>
        <begin position="82"/>
        <end position="92"/>
    </location>
</feature>
<proteinExistence type="predicted"/>
<dbReference type="EMBL" id="AP025591">
    <property type="protein sequence ID" value="BDG04170.1"/>
    <property type="molecule type" value="Genomic_DNA"/>
</dbReference>
<evidence type="ECO:0000313" key="3">
    <source>
        <dbReference type="Proteomes" id="UP001162891"/>
    </source>
</evidence>
<reference evidence="3" key="1">
    <citation type="journal article" date="2022" name="Int. J. Syst. Evol. Microbiol.">
        <title>Anaeromyxobacter oryzae sp. nov., Anaeromyxobacter diazotrophicus sp. nov. and Anaeromyxobacter paludicola sp. nov., isolated from paddy soils.</title>
        <authorList>
            <person name="Itoh H."/>
            <person name="Xu Z."/>
            <person name="Mise K."/>
            <person name="Masuda Y."/>
            <person name="Ushijima N."/>
            <person name="Hayakawa C."/>
            <person name="Shiratori Y."/>
            <person name="Senoo K."/>
        </authorList>
    </citation>
    <scope>NUCLEOTIDE SEQUENCE [LARGE SCALE GENOMIC DNA]</scope>
    <source>
        <strain evidence="3">Red232</strain>
    </source>
</reference>
<dbReference type="RefSeq" id="WP_248352541.1">
    <property type="nucleotide sequence ID" value="NZ_AP025591.1"/>
</dbReference>
<feature type="region of interest" description="Disordered" evidence="1">
    <location>
        <begin position="80"/>
        <end position="99"/>
    </location>
</feature>
<evidence type="ECO:0008006" key="4">
    <source>
        <dbReference type="Google" id="ProtNLM"/>
    </source>
</evidence>
<gene>
    <name evidence="2" type="ORF">AMOR_31660</name>
</gene>